<dbReference type="Pfam" id="PF13963">
    <property type="entry name" value="Transpos_assoc"/>
    <property type="match status" value="1"/>
</dbReference>
<reference evidence="4" key="1">
    <citation type="journal article" date="2017" name="Front. Plant Sci.">
        <title>Climate Clever Clovers: New Paradigm to Reduce the Environmental Footprint of Ruminants by Breeding Low Methanogenic Forages Utilizing Haplotype Variation.</title>
        <authorList>
            <person name="Kaur P."/>
            <person name="Appels R."/>
            <person name="Bayer P.E."/>
            <person name="Keeble-Gagnere G."/>
            <person name="Wang J."/>
            <person name="Hirakawa H."/>
            <person name="Shirasawa K."/>
            <person name="Vercoe P."/>
            <person name="Stefanova K."/>
            <person name="Durmic Z."/>
            <person name="Nichols P."/>
            <person name="Revell C."/>
            <person name="Isobe S.N."/>
            <person name="Edwards D."/>
            <person name="Erskine W."/>
        </authorList>
    </citation>
    <scope>NUCLEOTIDE SEQUENCE [LARGE SCALE GENOMIC DNA]</scope>
    <source>
        <strain evidence="4">cv. Daliak</strain>
    </source>
</reference>
<gene>
    <name evidence="3" type="ORF">TSUD_175400</name>
</gene>
<keyword evidence="4" id="KW-1185">Reference proteome</keyword>
<dbReference type="OrthoDB" id="10454369at2759"/>
<accession>A0A2Z6NP44</accession>
<organism evidence="3 4">
    <name type="scientific">Trifolium subterraneum</name>
    <name type="common">Subterranean clover</name>
    <dbReference type="NCBI Taxonomy" id="3900"/>
    <lineage>
        <taxon>Eukaryota</taxon>
        <taxon>Viridiplantae</taxon>
        <taxon>Streptophyta</taxon>
        <taxon>Embryophyta</taxon>
        <taxon>Tracheophyta</taxon>
        <taxon>Spermatophyta</taxon>
        <taxon>Magnoliopsida</taxon>
        <taxon>eudicotyledons</taxon>
        <taxon>Gunneridae</taxon>
        <taxon>Pentapetalae</taxon>
        <taxon>rosids</taxon>
        <taxon>fabids</taxon>
        <taxon>Fabales</taxon>
        <taxon>Fabaceae</taxon>
        <taxon>Papilionoideae</taxon>
        <taxon>50 kb inversion clade</taxon>
        <taxon>NPAAA clade</taxon>
        <taxon>Hologalegina</taxon>
        <taxon>IRL clade</taxon>
        <taxon>Trifolieae</taxon>
        <taxon>Trifolium</taxon>
    </lineage>
</organism>
<feature type="compositionally biased region" description="Gly residues" evidence="1">
    <location>
        <begin position="777"/>
        <end position="789"/>
    </location>
</feature>
<proteinExistence type="predicted"/>
<name>A0A2Z6NP44_TRISU</name>
<evidence type="ECO:0000259" key="2">
    <source>
        <dbReference type="Pfam" id="PF13963"/>
    </source>
</evidence>
<protein>
    <recommendedName>
        <fullName evidence="2">Transposase-associated domain-containing protein</fullName>
    </recommendedName>
</protein>
<evidence type="ECO:0000256" key="1">
    <source>
        <dbReference type="SAM" id="MobiDB-lite"/>
    </source>
</evidence>
<dbReference type="Proteomes" id="UP000242715">
    <property type="component" value="Unassembled WGS sequence"/>
</dbReference>
<dbReference type="InterPro" id="IPR029480">
    <property type="entry name" value="Transpos_assoc"/>
</dbReference>
<evidence type="ECO:0000313" key="4">
    <source>
        <dbReference type="Proteomes" id="UP000242715"/>
    </source>
</evidence>
<feature type="region of interest" description="Disordered" evidence="1">
    <location>
        <begin position="749"/>
        <end position="789"/>
    </location>
</feature>
<dbReference type="PANTHER" id="PTHR10775:SF166">
    <property type="entry name" value="OS04G0146034 PROTEIN"/>
    <property type="match status" value="1"/>
</dbReference>
<dbReference type="Pfam" id="PF03004">
    <property type="entry name" value="Transposase_24"/>
    <property type="match status" value="1"/>
</dbReference>
<sequence length="789" mass="89613">MYDRCYDGGQVKEIFKLGFELFIDAVKQNPVVRKIGGIRCPCAVCQCRRIHSEDDIKYHLERKGFQPNYLIWTSHGETFPSDQGASSSVGPMSLASQNYHGRYPFNAMNDMIGNALGFHEANEDEYEADEPPNAEAQRFYNFLKQTNEPLLIEELALDQIAKLVLDTTPISVRGDLPQTFYEAKQLVSKLGLGVKRIDCCINGCMLFYNNEFGVSDGDLVECKFCQEPRYRETRYSRSNRRKPVPRKSMFYLPIISRLQRMYASLQTATKMTWHSENYEKRKSSGEEAHEDQEIRDIDLLDPEKYLLVDRHKRAIIMPFANDYQPHKAGTSAITFILQSNYNESWLSWGEIKDKKIGDEPLRNRFWNAFKTKCTWLKEHDMQVDHIFDHKCTKRLSALLLEARKCFRNNKPPPKWIGEGDLSTELKEKWGSDAYNKKCNTAKKNRSVQLDASIHSGGSTSSSTLRIRFEQTYHRASTMKEMNQFLHLRPDGTWDSVRAERANTKIQAYIKEIKASEAALPPDKRKSIEVLHNMILDKFVEFSGGKHKGHVQGQGCTSSFIQRTPSGYVDVLMNSYNSSSSMSTGRSSRVDSLAEMEQRLRAENQQYLAIMRQEMRQEITQEIREELIGSQHIPFENLVNPRPPVQQNQAVGRNPQSSFYQPDQFHEDEYRPDMSYTDEPVDQTFFDNLQNHPILQTLIGDEDLEIPGFTNATHDGASGSGINNIQDVGTAFVNQSGGGGITPFNLTSFQGGPNEFNVSGRRTSARSASGGRTSSKGASGGRTRGRGGAS</sequence>
<dbReference type="InterPro" id="IPR004252">
    <property type="entry name" value="Probable_transposase_24"/>
</dbReference>
<evidence type="ECO:0000313" key="3">
    <source>
        <dbReference type="EMBL" id="GAU45841.1"/>
    </source>
</evidence>
<feature type="domain" description="Transposase-associated" evidence="2">
    <location>
        <begin position="10"/>
        <end position="77"/>
    </location>
</feature>
<feature type="compositionally biased region" description="Low complexity" evidence="1">
    <location>
        <begin position="758"/>
        <end position="776"/>
    </location>
</feature>
<dbReference type="EMBL" id="DF974152">
    <property type="protein sequence ID" value="GAU45841.1"/>
    <property type="molecule type" value="Genomic_DNA"/>
</dbReference>
<dbReference type="AlphaFoldDB" id="A0A2Z6NP44"/>
<dbReference type="PANTHER" id="PTHR10775">
    <property type="entry name" value="OS08G0208400 PROTEIN"/>
    <property type="match status" value="1"/>
</dbReference>